<name>Q38205_BPPHH</name>
<dbReference type="GO" id="GO:0008168">
    <property type="term" value="F:methyltransferase activity"/>
    <property type="evidence" value="ECO:0007669"/>
    <property type="project" value="UniProtKB-KW"/>
</dbReference>
<dbReference type="InterPro" id="IPR029063">
    <property type="entry name" value="SAM-dependent_MTases_sf"/>
</dbReference>
<evidence type="ECO:0000256" key="2">
    <source>
        <dbReference type="ARBA" id="ARBA00022679"/>
    </source>
</evidence>
<protein>
    <submittedName>
        <fullName evidence="3">Cytosine methylase</fullName>
    </submittedName>
</protein>
<reference evidence="3" key="2">
    <citation type="submission" date="1994-07" db="EMBL/GenBank/DDBJ databases">
        <authorList>
            <person name="Stolt P.B.C.J."/>
        </authorList>
    </citation>
    <scope>NUCLEOTIDE SEQUENCE</scope>
</reference>
<gene>
    <name evidence="3" type="primary">dcm5b</name>
</gene>
<accession>Q38205</accession>
<reference evidence="3" key="1">
    <citation type="journal article" date="1994" name="Biol. Chem. Hoppe-Seyler">
        <title>Genes for DNA cytosine methyltransferases and structural proteins, expressed during lytic growth by the phage phi H of the archaebacterium Halobacterium salinarium.</title>
        <authorList>
            <person name="Stolt P."/>
            <person name="Grampp B."/>
            <person name="Zillig W."/>
        </authorList>
    </citation>
    <scope>NUCLEOTIDE SEQUENCE</scope>
</reference>
<dbReference type="InterPro" id="IPR001525">
    <property type="entry name" value="C5_MeTfrase"/>
</dbReference>
<keyword evidence="1 3" id="KW-0489">Methyltransferase</keyword>
<dbReference type="Gene3D" id="3.90.120.10">
    <property type="entry name" value="DNA Methylase, subunit A, domain 2"/>
    <property type="match status" value="1"/>
</dbReference>
<organism evidence="3">
    <name type="scientific">Halobacterium phage phiH</name>
    <name type="common">Bacteriophage phi-H</name>
    <dbReference type="NCBI Taxonomy" id="169684"/>
    <lineage>
        <taxon>Viruses</taxon>
        <taxon>Duplodnaviria</taxon>
        <taxon>Heunggongvirae</taxon>
        <taxon>Uroviricota</taxon>
        <taxon>Caudoviricetes</taxon>
        <taxon>Vertoviridae</taxon>
        <taxon>Myohalovirus</taxon>
        <taxon>Myohalovirus spontanei</taxon>
        <taxon>Myohalovirus phiH</taxon>
    </lineage>
</organism>
<evidence type="ECO:0000313" key="3">
    <source>
        <dbReference type="EMBL" id="CAA56445.1"/>
    </source>
</evidence>
<dbReference type="GO" id="GO:0032259">
    <property type="term" value="P:methylation"/>
    <property type="evidence" value="ECO:0007669"/>
    <property type="project" value="UniProtKB-KW"/>
</dbReference>
<proteinExistence type="predicted"/>
<dbReference type="REBASE" id="24764">
    <property type="entry name" value="M.HsaPhiHIP"/>
</dbReference>
<sequence length="375" mass="40538">MARIAEGIRRHCSDRLAPFADVLEQIGPDELEALRETVVPAEYASTVADVVDEPFLVHVPGGSPRLATPSVIKYYGTSTTTPVDAPIDTVTADGNHHAVSTPETYLLRQQSGGVPVSILDPVSTVSTKGAIGMATVESKTLLQPRNGQYGEPAIAFDPEERPMRTIIAGDPRQGHLVTPSLVRYSHGGAALPVDDPMPTVATEKGGTFALSQPYLCPLYNERAGQRPRTRRIDRPLMTVPASKGAPAGIAMPFIDDFQGPPKPIDSPLNTQHANDRFALCIPEEWPWGLDVRYRMLQPDELKQAQGFPEDYHITGSSKKTRTAQIGNAVPVNLARSLARHLLADETPSLTNFGGGIMPDPEIEVPAYEEVAESDD</sequence>
<dbReference type="Pfam" id="PF00145">
    <property type="entry name" value="DNA_methylase"/>
    <property type="match status" value="1"/>
</dbReference>
<dbReference type="EMBL" id="X80164">
    <property type="protein sequence ID" value="CAA56445.1"/>
    <property type="molecule type" value="Genomic_DNA"/>
</dbReference>
<keyword evidence="2" id="KW-0808">Transferase</keyword>
<evidence type="ECO:0000256" key="1">
    <source>
        <dbReference type="ARBA" id="ARBA00022603"/>
    </source>
</evidence>
<organismHost>
    <name type="scientific">Halobacterium salinarum</name>
    <name type="common">Halobacterium halobium</name>
    <dbReference type="NCBI Taxonomy" id="2242"/>
</organismHost>
<dbReference type="SUPFAM" id="SSF53335">
    <property type="entry name" value="S-adenosyl-L-methionine-dependent methyltransferases"/>
    <property type="match status" value="1"/>
</dbReference>